<dbReference type="InterPro" id="IPR002110">
    <property type="entry name" value="Ankyrin_rpt"/>
</dbReference>
<name>A0ABP1PM67_9HEXA</name>
<dbReference type="SUPFAM" id="SSF48403">
    <property type="entry name" value="Ankyrin repeat"/>
    <property type="match status" value="1"/>
</dbReference>
<evidence type="ECO:0000256" key="2">
    <source>
        <dbReference type="SAM" id="MobiDB-lite"/>
    </source>
</evidence>
<feature type="compositionally biased region" description="Basic and acidic residues" evidence="2">
    <location>
        <begin position="961"/>
        <end position="971"/>
    </location>
</feature>
<organism evidence="4 5">
    <name type="scientific">Orchesella dallaii</name>
    <dbReference type="NCBI Taxonomy" id="48710"/>
    <lineage>
        <taxon>Eukaryota</taxon>
        <taxon>Metazoa</taxon>
        <taxon>Ecdysozoa</taxon>
        <taxon>Arthropoda</taxon>
        <taxon>Hexapoda</taxon>
        <taxon>Collembola</taxon>
        <taxon>Entomobryomorpha</taxon>
        <taxon>Entomobryoidea</taxon>
        <taxon>Orchesellidae</taxon>
        <taxon>Orchesellinae</taxon>
        <taxon>Orchesella</taxon>
    </lineage>
</organism>
<proteinExistence type="predicted"/>
<dbReference type="SUPFAM" id="SSF52540">
    <property type="entry name" value="P-loop containing nucleoside triphosphate hydrolases"/>
    <property type="match status" value="1"/>
</dbReference>
<dbReference type="PANTHER" id="PTHR46312:SF2">
    <property type="entry name" value="NUCLEOTIDE-BINDING OLIGOMERIZATION DOMAIN-CONTAINING PROTEIN 2-LIKE"/>
    <property type="match status" value="1"/>
</dbReference>
<protein>
    <recommendedName>
        <fullName evidence="3">NACHT domain-containing protein</fullName>
    </recommendedName>
</protein>
<feature type="repeat" description="ANK" evidence="1">
    <location>
        <begin position="852"/>
        <end position="874"/>
    </location>
</feature>
<evidence type="ECO:0000259" key="3">
    <source>
        <dbReference type="Pfam" id="PF05729"/>
    </source>
</evidence>
<keyword evidence="5" id="KW-1185">Reference proteome</keyword>
<sequence length="980" mass="113385">MVNTQEEYYFRALENMLTTSEHVLRKLFHNRWEEHFNERWDYWNPTSPQVKKLLDKIKKHLNKPQKSTVEDECMGDWDMTLLCIVLTKYFDEPTYTTVNEGVRQLKDLRNGLAHNPSKKVSQEEYNQMVNTFSEQLMLLQVNEGDIKQMIQEAEATVIARSSFVSSLEGINEFSTWSKLSFRIRSVLSNRLVLYQGRSLRLAHFEKHDFQTLDGRLLVQLANGETPTIVRSRVPLQIEHYVDRTIMEAHTLKREVFESKTNDVFVIQGIQSWELTKLAGGCETDVSGNQTRRLTVKFILLEHERDFKTISEVATVPVHWIHLTTAASFSDVTFTWVKSHGCVQTLKKYARRSFYQQGFGVAQILSATNNVFLISGSPGIGKTCELVNIAHEIMKRDENIYVQFINLKQFVQALEYEKINLDSIVSLIAEQSSKFLFGRKMVHDYLREKRCLLMFDGFDEVLSHQVKTALEVLQIVITLKSVLVLVTTRLHMRDELENALSTLAYELKPLDDSDQMVLLLKFWELHGIEANTSVQQFARSHLKLLQDSMIDEPNNQIAGIPLQCQFLAETCLEDVERCSKMRSSHISRNEDKNYSIFDMYQAHMNMRLEKISKHDSLLRRLLRYVLNMKKHYEIIKEAHMYYALNLFFSEHVDSFQSLNSSSISLNELCGLGILEATNLNDIRFVHRSFAEYLVAWFVVEQIDKKCPELLEDFFLSQIFKTTQMNVLLSSILGYSEKIKSYKFEFPAVCFFINEFLARKVQTQPVYNANVFNAPVPTFFASAYHNYQFVLIEVSKLLESTLGSDEDFTQSRISELLLTTAQFADVELMKVFFKMWDVSEIQFKTCTLAVMKEFAVTPLHVAVVRGHYNLVEFLLNEQDLTEKLPSLIFVCISGSLKEDKATILKKKEIIMLILMNFGDDKKVEYQNILNKTVKQFKSIFVNGELLQCVIHAGAAVSACDSDSDRQVHNHHDENDTDTALQT</sequence>
<dbReference type="Pfam" id="PF05729">
    <property type="entry name" value="NACHT"/>
    <property type="match status" value="1"/>
</dbReference>
<dbReference type="Proteomes" id="UP001642540">
    <property type="component" value="Unassembled WGS sequence"/>
</dbReference>
<dbReference type="InterPro" id="IPR027417">
    <property type="entry name" value="P-loop_NTPase"/>
</dbReference>
<dbReference type="Gene3D" id="3.40.50.300">
    <property type="entry name" value="P-loop containing nucleotide triphosphate hydrolases"/>
    <property type="match status" value="1"/>
</dbReference>
<feature type="domain" description="NACHT" evidence="3">
    <location>
        <begin position="370"/>
        <end position="521"/>
    </location>
</feature>
<dbReference type="PROSITE" id="PS50297">
    <property type="entry name" value="ANK_REP_REGION"/>
    <property type="match status" value="1"/>
</dbReference>
<feature type="region of interest" description="Disordered" evidence="2">
    <location>
        <begin position="961"/>
        <end position="980"/>
    </location>
</feature>
<keyword evidence="1" id="KW-0040">ANK repeat</keyword>
<dbReference type="PROSITE" id="PS50088">
    <property type="entry name" value="ANK_REPEAT"/>
    <property type="match status" value="1"/>
</dbReference>
<comment type="caution">
    <text evidence="4">The sequence shown here is derived from an EMBL/GenBank/DDBJ whole genome shotgun (WGS) entry which is preliminary data.</text>
</comment>
<evidence type="ECO:0000313" key="4">
    <source>
        <dbReference type="EMBL" id="CAL8070776.1"/>
    </source>
</evidence>
<reference evidence="4 5" key="1">
    <citation type="submission" date="2024-08" db="EMBL/GenBank/DDBJ databases">
        <authorList>
            <person name="Cucini C."/>
            <person name="Frati F."/>
        </authorList>
    </citation>
    <scope>NUCLEOTIDE SEQUENCE [LARGE SCALE GENOMIC DNA]</scope>
</reference>
<gene>
    <name evidence="4" type="ORF">ODALV1_LOCUS1420</name>
</gene>
<evidence type="ECO:0000256" key="1">
    <source>
        <dbReference type="PROSITE-ProRule" id="PRU00023"/>
    </source>
</evidence>
<dbReference type="InterPro" id="IPR007111">
    <property type="entry name" value="NACHT_NTPase"/>
</dbReference>
<dbReference type="PANTHER" id="PTHR46312">
    <property type="entry name" value="NACHT DOMAIN-CONTAINING PROTEIN"/>
    <property type="match status" value="1"/>
</dbReference>
<dbReference type="InterPro" id="IPR036770">
    <property type="entry name" value="Ankyrin_rpt-contain_sf"/>
</dbReference>
<evidence type="ECO:0000313" key="5">
    <source>
        <dbReference type="Proteomes" id="UP001642540"/>
    </source>
</evidence>
<dbReference type="EMBL" id="CAXLJM020000004">
    <property type="protein sequence ID" value="CAL8070776.1"/>
    <property type="molecule type" value="Genomic_DNA"/>
</dbReference>
<accession>A0ABP1PM67</accession>